<proteinExistence type="inferred from homology"/>
<evidence type="ECO:0000256" key="3">
    <source>
        <dbReference type="ARBA" id="ARBA00012093"/>
    </source>
</evidence>
<evidence type="ECO:0000313" key="9">
    <source>
        <dbReference type="EMBL" id="VFJ59726.1"/>
    </source>
</evidence>
<dbReference type="InterPro" id="IPR050147">
    <property type="entry name" value="Ser/Thr_Dehydratase"/>
</dbReference>
<dbReference type="Pfam" id="PF00291">
    <property type="entry name" value="PALP"/>
    <property type="match status" value="1"/>
</dbReference>
<dbReference type="PROSITE" id="PS00165">
    <property type="entry name" value="DEHYDRATASE_SER_THR"/>
    <property type="match status" value="1"/>
</dbReference>
<evidence type="ECO:0000256" key="6">
    <source>
        <dbReference type="ARBA" id="ARBA00049406"/>
    </source>
</evidence>
<dbReference type="EMBL" id="CAADEY010000073">
    <property type="protein sequence ID" value="VFJ59726.1"/>
    <property type="molecule type" value="Genomic_DNA"/>
</dbReference>
<dbReference type="EC" id="4.3.1.17" evidence="3"/>
<comment type="catalytic activity">
    <reaction evidence="6">
        <text>L-serine = pyruvate + NH4(+)</text>
        <dbReference type="Rhea" id="RHEA:19169"/>
        <dbReference type="ChEBI" id="CHEBI:15361"/>
        <dbReference type="ChEBI" id="CHEBI:28938"/>
        <dbReference type="ChEBI" id="CHEBI:33384"/>
        <dbReference type="EC" id="4.3.1.17"/>
    </reaction>
</comment>
<comment type="similarity">
    <text evidence="2">Belongs to the serine/threonine dehydratase family.</text>
</comment>
<dbReference type="GO" id="GO:0003941">
    <property type="term" value="F:L-serine ammonia-lyase activity"/>
    <property type="evidence" value="ECO:0007669"/>
    <property type="project" value="UniProtKB-EC"/>
</dbReference>
<dbReference type="GO" id="GO:0004794">
    <property type="term" value="F:threonine deaminase activity"/>
    <property type="evidence" value="ECO:0007669"/>
    <property type="project" value="TreeGrafter"/>
</dbReference>
<evidence type="ECO:0000256" key="1">
    <source>
        <dbReference type="ARBA" id="ARBA00001933"/>
    </source>
</evidence>
<comment type="cofactor">
    <cofactor evidence="1">
        <name>pyridoxal 5'-phosphate</name>
        <dbReference type="ChEBI" id="CHEBI:597326"/>
    </cofactor>
</comment>
<dbReference type="PANTHER" id="PTHR48078:SF2">
    <property type="entry name" value="CATABOLIC L-SERINE_THREONINE DEHYDRATASE"/>
    <property type="match status" value="1"/>
</dbReference>
<evidence type="ECO:0000259" key="8">
    <source>
        <dbReference type="Pfam" id="PF00291"/>
    </source>
</evidence>
<reference evidence="9" key="1">
    <citation type="submission" date="2019-02" db="EMBL/GenBank/DDBJ databases">
        <authorList>
            <person name="Gruber-Vodicka R. H."/>
            <person name="Seah K. B. B."/>
        </authorList>
    </citation>
    <scope>NUCLEOTIDE SEQUENCE</scope>
    <source>
        <strain evidence="9">BECK_DK161</strain>
    </source>
</reference>
<evidence type="ECO:0000256" key="2">
    <source>
        <dbReference type="ARBA" id="ARBA00010869"/>
    </source>
</evidence>
<dbReference type="SUPFAM" id="SSF53686">
    <property type="entry name" value="Tryptophan synthase beta subunit-like PLP-dependent enzymes"/>
    <property type="match status" value="1"/>
</dbReference>
<dbReference type="InterPro" id="IPR001926">
    <property type="entry name" value="TrpB-like_PALP"/>
</dbReference>
<protein>
    <recommendedName>
        <fullName evidence="3">L-serine ammonia-lyase</fullName>
        <ecNumber evidence="3">4.3.1.17</ecNumber>
    </recommendedName>
</protein>
<evidence type="ECO:0000256" key="5">
    <source>
        <dbReference type="ARBA" id="ARBA00023239"/>
    </source>
</evidence>
<feature type="domain" description="Tryptophan synthase beta chain-like PALP" evidence="8">
    <location>
        <begin position="24"/>
        <end position="310"/>
    </location>
</feature>
<evidence type="ECO:0000256" key="4">
    <source>
        <dbReference type="ARBA" id="ARBA00022898"/>
    </source>
</evidence>
<dbReference type="PANTHER" id="PTHR48078">
    <property type="entry name" value="THREONINE DEHYDRATASE, MITOCHONDRIAL-RELATED"/>
    <property type="match status" value="1"/>
</dbReference>
<evidence type="ECO:0000256" key="7">
    <source>
        <dbReference type="SAM" id="MobiDB-lite"/>
    </source>
</evidence>
<dbReference type="GO" id="GO:0030170">
    <property type="term" value="F:pyridoxal phosphate binding"/>
    <property type="evidence" value="ECO:0007669"/>
    <property type="project" value="InterPro"/>
</dbReference>
<dbReference type="Gene3D" id="3.40.50.1100">
    <property type="match status" value="2"/>
</dbReference>
<dbReference type="AlphaFoldDB" id="A0A450T084"/>
<feature type="compositionally biased region" description="Polar residues" evidence="7">
    <location>
        <begin position="1"/>
        <end position="11"/>
    </location>
</feature>
<dbReference type="GO" id="GO:0009097">
    <property type="term" value="P:isoleucine biosynthetic process"/>
    <property type="evidence" value="ECO:0007669"/>
    <property type="project" value="TreeGrafter"/>
</dbReference>
<dbReference type="InterPro" id="IPR036052">
    <property type="entry name" value="TrpB-like_PALP_sf"/>
</dbReference>
<dbReference type="GO" id="GO:0006567">
    <property type="term" value="P:L-threonine catabolic process"/>
    <property type="evidence" value="ECO:0007669"/>
    <property type="project" value="TreeGrafter"/>
</dbReference>
<accession>A0A450T084</accession>
<dbReference type="GO" id="GO:0006565">
    <property type="term" value="P:L-serine catabolic process"/>
    <property type="evidence" value="ECO:0007669"/>
    <property type="project" value="TreeGrafter"/>
</dbReference>
<sequence length="327" mass="34663">MLWFSASTTEKPPSHSVHDTAMPLHSKTPLIESRALSLASRRQIRLKMETMQPVGSFKIRGIGAACEEYLRRGANQFISSSGGNAGIAVAYAGRHLSVPVIVVVPETTSERARELIRQEGARLIVHGATWMEANEKAQSMVGGSDAFLHPFDDPLLWGGHATLIDEIADSGSKPDAIMLAVGGGGLLSGVVEGLIRNGWADVTVVAVETEGAASFHGSIRAGHRIELDKITSIATSLGAKMVCERAFELAGTHPMRSAVVTDAAAVSACERFLDDQRTLVEPACGAALAAIYENLPCLSDFETIVLIVCGGATTTAGQLRQWSEGYP</sequence>
<keyword evidence="5 9" id="KW-0456">Lyase</keyword>
<feature type="region of interest" description="Disordered" evidence="7">
    <location>
        <begin position="1"/>
        <end position="21"/>
    </location>
</feature>
<organism evidence="9">
    <name type="scientific">Candidatus Kentrum sp. DK</name>
    <dbReference type="NCBI Taxonomy" id="2126562"/>
    <lineage>
        <taxon>Bacteria</taxon>
        <taxon>Pseudomonadati</taxon>
        <taxon>Pseudomonadota</taxon>
        <taxon>Gammaproteobacteria</taxon>
        <taxon>Candidatus Kentrum</taxon>
    </lineage>
</organism>
<name>A0A450T084_9GAMM</name>
<keyword evidence="4" id="KW-0663">Pyridoxal phosphate</keyword>
<gene>
    <name evidence="9" type="ORF">BECKDK2373C_GA0170839_107316</name>
</gene>
<dbReference type="InterPro" id="IPR000634">
    <property type="entry name" value="Ser/Thr_deHydtase_PyrdxlP-BS"/>
</dbReference>